<evidence type="ECO:0000313" key="3">
    <source>
        <dbReference type="Proteomes" id="UP000231162"/>
    </source>
</evidence>
<organism evidence="2 3">
    <name type="scientific">Candidatus Berkelbacteria bacterium CG10_big_fil_rev_8_21_14_0_10_43_14</name>
    <dbReference type="NCBI Taxonomy" id="1974515"/>
    <lineage>
        <taxon>Bacteria</taxon>
        <taxon>Candidatus Berkelbacteria</taxon>
    </lineage>
</organism>
<accession>A0A2M6R849</accession>
<protein>
    <recommendedName>
        <fullName evidence="1">Transglycosylase SLT domain-containing protein</fullName>
    </recommendedName>
</protein>
<reference evidence="3" key="1">
    <citation type="submission" date="2017-09" db="EMBL/GenBank/DDBJ databases">
        <title>Depth-based differentiation of microbial function through sediment-hosted aquifers and enrichment of novel symbionts in the deep terrestrial subsurface.</title>
        <authorList>
            <person name="Probst A.J."/>
            <person name="Ladd B."/>
            <person name="Jarett J.K."/>
            <person name="Geller-Mcgrath D.E."/>
            <person name="Sieber C.M.K."/>
            <person name="Emerson J.B."/>
            <person name="Anantharaman K."/>
            <person name="Thomas B.C."/>
            <person name="Malmstrom R."/>
            <person name="Stieglmeier M."/>
            <person name="Klingl A."/>
            <person name="Woyke T."/>
            <person name="Ryan C.M."/>
            <person name="Banfield J.F."/>
        </authorList>
    </citation>
    <scope>NUCLEOTIDE SEQUENCE [LARGE SCALE GENOMIC DNA]</scope>
</reference>
<dbReference type="EMBL" id="PEZX01000033">
    <property type="protein sequence ID" value="PIS06824.1"/>
    <property type="molecule type" value="Genomic_DNA"/>
</dbReference>
<dbReference type="Pfam" id="PF01464">
    <property type="entry name" value="SLT"/>
    <property type="match status" value="1"/>
</dbReference>
<evidence type="ECO:0000313" key="2">
    <source>
        <dbReference type="EMBL" id="PIS06824.1"/>
    </source>
</evidence>
<evidence type="ECO:0000259" key="1">
    <source>
        <dbReference type="Pfam" id="PF01464"/>
    </source>
</evidence>
<dbReference type="AlphaFoldDB" id="A0A2M6R849"/>
<feature type="domain" description="Transglycosylase SLT" evidence="1">
    <location>
        <begin position="136"/>
        <end position="235"/>
    </location>
</feature>
<dbReference type="Proteomes" id="UP000231162">
    <property type="component" value="Unassembled WGS sequence"/>
</dbReference>
<sequence length="241" mass="26276">MTYSHERVVLFITRLVKSTSQSARQMKMLSLVALISATNISGLMVSPQRFESVQAARSAFVDEHIKLAIDRPSPVVGFVAHSVDIKVEESVSEKNAREQREQQLQSQLVTNRTVLARETLQRSSGPSQEEKRTIVKQIAGAHGIDWKILEAVWEVESGKSWDRSVTSYAGAQGPMQFLPSTFRHYAPEGASITSAHDSLNAGASLLSAAGASTGDVDSALFSYNHSSAYVAKVKRVADSIQ</sequence>
<dbReference type="InterPro" id="IPR023346">
    <property type="entry name" value="Lysozyme-like_dom_sf"/>
</dbReference>
<name>A0A2M6R849_9BACT</name>
<dbReference type="Gene3D" id="1.10.530.10">
    <property type="match status" value="1"/>
</dbReference>
<comment type="caution">
    <text evidence="2">The sequence shown here is derived from an EMBL/GenBank/DDBJ whole genome shotgun (WGS) entry which is preliminary data.</text>
</comment>
<proteinExistence type="predicted"/>
<dbReference type="SUPFAM" id="SSF53955">
    <property type="entry name" value="Lysozyme-like"/>
    <property type="match status" value="1"/>
</dbReference>
<dbReference type="InterPro" id="IPR008258">
    <property type="entry name" value="Transglycosylase_SLT_dom_1"/>
</dbReference>
<dbReference type="CDD" id="cd13399">
    <property type="entry name" value="Slt35-like"/>
    <property type="match status" value="1"/>
</dbReference>
<gene>
    <name evidence="2" type="ORF">COT79_02650</name>
</gene>